<dbReference type="SUPFAM" id="SSF158235">
    <property type="entry name" value="SOCS box-like"/>
    <property type="match status" value="1"/>
</dbReference>
<dbReference type="SMART" id="SM00969">
    <property type="entry name" value="SOCS_box"/>
    <property type="match status" value="1"/>
</dbReference>
<name>A0A8B6EL24_MYTGA</name>
<dbReference type="Pfam" id="PF07525">
    <property type="entry name" value="SOCS_box"/>
    <property type="match status" value="1"/>
</dbReference>
<dbReference type="Gene3D" id="3.90.1720.10">
    <property type="entry name" value="endopeptidase domain like (from Nostoc punctiforme)"/>
    <property type="match status" value="1"/>
</dbReference>
<feature type="domain" description="SOCS box" evidence="1">
    <location>
        <begin position="116"/>
        <end position="161"/>
    </location>
</feature>
<comment type="caution">
    <text evidence="2">The sequence shown here is derived from an EMBL/GenBank/DDBJ whole genome shotgun (WGS) entry which is preliminary data.</text>
</comment>
<keyword evidence="3" id="KW-1185">Reference proteome</keyword>
<dbReference type="InterPro" id="IPR038765">
    <property type="entry name" value="Papain-like_cys_pep_sf"/>
</dbReference>
<proteinExistence type="predicted"/>
<dbReference type="OrthoDB" id="6142777at2759"/>
<evidence type="ECO:0000313" key="3">
    <source>
        <dbReference type="Proteomes" id="UP000596742"/>
    </source>
</evidence>
<reference evidence="2" key="1">
    <citation type="submission" date="2018-11" db="EMBL/GenBank/DDBJ databases">
        <authorList>
            <person name="Alioto T."/>
            <person name="Alioto T."/>
        </authorList>
    </citation>
    <scope>NUCLEOTIDE SEQUENCE</scope>
</reference>
<dbReference type="GO" id="GO:0035556">
    <property type="term" value="P:intracellular signal transduction"/>
    <property type="evidence" value="ECO:0007669"/>
    <property type="project" value="InterPro"/>
</dbReference>
<dbReference type="Gene3D" id="1.10.750.20">
    <property type="entry name" value="SOCS box"/>
    <property type="match status" value="1"/>
</dbReference>
<gene>
    <name evidence="2" type="ORF">MGAL_10B019220</name>
</gene>
<dbReference type="InterPro" id="IPR001496">
    <property type="entry name" value="SOCS_box"/>
</dbReference>
<dbReference type="SUPFAM" id="SSF54001">
    <property type="entry name" value="Cysteine proteinases"/>
    <property type="match status" value="1"/>
</dbReference>
<accession>A0A8B6EL24</accession>
<protein>
    <recommendedName>
        <fullName evidence="1">SOCS box domain-containing protein</fullName>
    </recommendedName>
</protein>
<sequence length="321" mass="36619">MDFFFRRGRVFTVKFPTTWIPPPWFVCTSSVLLLQHGVDPNLYSLRHIMKQLGPHFKHFRKHDYCVKDKLFLRTFLAAGYRLTATDIKYVENKYIKDRFDFGKEDEFMQITGRLASLKHLARTKIRSHIISVNKDTSIFPAVDMLELPVTLKDFLKLYDHVKGWFWGGGGGGSSGVTAEKIADKAYSHKDSTEWAFEGCKGGKKFCKANKCNLFVNDVLKSVGATVPKRYSWWYSPISANDWGNPNSNRVKSTGCYSLVSRFWSKQRGDVIAFPASSGSGHVGIVYDGNAYISAGKNKVNKKRIPSVKSTIWRYKYDDNNC</sequence>
<organism evidence="2 3">
    <name type="scientific">Mytilus galloprovincialis</name>
    <name type="common">Mediterranean mussel</name>
    <dbReference type="NCBI Taxonomy" id="29158"/>
    <lineage>
        <taxon>Eukaryota</taxon>
        <taxon>Metazoa</taxon>
        <taxon>Spiralia</taxon>
        <taxon>Lophotrochozoa</taxon>
        <taxon>Mollusca</taxon>
        <taxon>Bivalvia</taxon>
        <taxon>Autobranchia</taxon>
        <taxon>Pteriomorphia</taxon>
        <taxon>Mytilida</taxon>
        <taxon>Mytiloidea</taxon>
        <taxon>Mytilidae</taxon>
        <taxon>Mytilinae</taxon>
        <taxon>Mytilus</taxon>
    </lineage>
</organism>
<dbReference type="InterPro" id="IPR036036">
    <property type="entry name" value="SOCS_box-like_dom_sf"/>
</dbReference>
<dbReference type="PROSITE" id="PS50225">
    <property type="entry name" value="SOCS"/>
    <property type="match status" value="1"/>
</dbReference>
<dbReference type="Proteomes" id="UP000596742">
    <property type="component" value="Unassembled WGS sequence"/>
</dbReference>
<dbReference type="AlphaFoldDB" id="A0A8B6EL24"/>
<evidence type="ECO:0000313" key="2">
    <source>
        <dbReference type="EMBL" id="VDI36597.1"/>
    </source>
</evidence>
<dbReference type="EMBL" id="UYJE01005351">
    <property type="protein sequence ID" value="VDI36597.1"/>
    <property type="molecule type" value="Genomic_DNA"/>
</dbReference>
<evidence type="ECO:0000259" key="1">
    <source>
        <dbReference type="PROSITE" id="PS50225"/>
    </source>
</evidence>